<reference evidence="5 6" key="1">
    <citation type="journal article" date="2014" name="BMC Genomics">
        <title>Comparison of environmental and isolate Sulfobacillus genomes reveals diverse carbon, sulfur, nitrogen, and hydrogen metabolisms.</title>
        <authorList>
            <person name="Justice N.B."/>
            <person name="Norman A."/>
            <person name="Brown C.T."/>
            <person name="Singh A."/>
            <person name="Thomas B.C."/>
            <person name="Banfield J.F."/>
        </authorList>
    </citation>
    <scope>NUCLEOTIDE SEQUENCE [LARGE SCALE GENOMIC DNA]</scope>
    <source>
        <strain evidence="5">AMDSBA3</strain>
    </source>
</reference>
<comment type="similarity">
    <text evidence="1">Belongs to the bacterial solute-binding protein 1 family.</text>
</comment>
<keyword evidence="2" id="KW-0813">Transport</keyword>
<dbReference type="Gene3D" id="3.40.190.10">
    <property type="entry name" value="Periplasmic binding protein-like II"/>
    <property type="match status" value="2"/>
</dbReference>
<evidence type="ECO:0000256" key="3">
    <source>
        <dbReference type="ARBA" id="ARBA00022729"/>
    </source>
</evidence>
<dbReference type="Pfam" id="PF01547">
    <property type="entry name" value="SBP_bac_1"/>
    <property type="match status" value="1"/>
</dbReference>
<dbReference type="PANTHER" id="PTHR30061:SF50">
    <property type="entry name" value="MALTOSE_MALTODEXTRIN-BINDING PERIPLASMIC PROTEIN"/>
    <property type="match status" value="1"/>
</dbReference>
<dbReference type="SUPFAM" id="SSF53850">
    <property type="entry name" value="Periplasmic binding protein-like II"/>
    <property type="match status" value="1"/>
</dbReference>
<dbReference type="GO" id="GO:0055052">
    <property type="term" value="C:ATP-binding cassette (ABC) transporter complex, substrate-binding subunit-containing"/>
    <property type="evidence" value="ECO:0007669"/>
    <property type="project" value="TreeGrafter"/>
</dbReference>
<dbReference type="GO" id="GO:1901982">
    <property type="term" value="F:maltose binding"/>
    <property type="evidence" value="ECO:0007669"/>
    <property type="project" value="TreeGrafter"/>
</dbReference>
<dbReference type="InterPro" id="IPR006059">
    <property type="entry name" value="SBP"/>
</dbReference>
<name>A0A2T2WJA4_9FIRM</name>
<dbReference type="GO" id="GO:0042956">
    <property type="term" value="P:maltodextrin transmembrane transport"/>
    <property type="evidence" value="ECO:0007669"/>
    <property type="project" value="TreeGrafter"/>
</dbReference>
<proteinExistence type="inferred from homology"/>
<evidence type="ECO:0000313" key="5">
    <source>
        <dbReference type="EMBL" id="PSR22324.1"/>
    </source>
</evidence>
<organism evidence="5 6">
    <name type="scientific">Sulfobacillus acidophilus</name>
    <dbReference type="NCBI Taxonomy" id="53633"/>
    <lineage>
        <taxon>Bacteria</taxon>
        <taxon>Bacillati</taxon>
        <taxon>Bacillota</taxon>
        <taxon>Clostridia</taxon>
        <taxon>Eubacteriales</taxon>
        <taxon>Clostridiales Family XVII. Incertae Sedis</taxon>
        <taxon>Sulfobacillus</taxon>
    </lineage>
</organism>
<evidence type="ECO:0000256" key="4">
    <source>
        <dbReference type="SAM" id="SignalP"/>
    </source>
</evidence>
<gene>
    <name evidence="5" type="ORF">C7B45_07410</name>
</gene>
<evidence type="ECO:0000313" key="6">
    <source>
        <dbReference type="Proteomes" id="UP000241848"/>
    </source>
</evidence>
<feature type="signal peptide" evidence="4">
    <location>
        <begin position="1"/>
        <end position="27"/>
    </location>
</feature>
<dbReference type="Proteomes" id="UP000241848">
    <property type="component" value="Unassembled WGS sequence"/>
</dbReference>
<evidence type="ECO:0000256" key="2">
    <source>
        <dbReference type="ARBA" id="ARBA00022448"/>
    </source>
</evidence>
<dbReference type="PANTHER" id="PTHR30061">
    <property type="entry name" value="MALTOSE-BINDING PERIPLASMIC PROTEIN"/>
    <property type="match status" value="1"/>
</dbReference>
<dbReference type="AlphaFoldDB" id="A0A2T2WJA4"/>
<feature type="chain" id="PRO_5015557243" description="ABC transporter substrate-binding protein" evidence="4">
    <location>
        <begin position="28"/>
        <end position="443"/>
    </location>
</feature>
<comment type="caution">
    <text evidence="5">The sequence shown here is derived from an EMBL/GenBank/DDBJ whole genome shotgun (WGS) entry which is preliminary data.</text>
</comment>
<sequence length="443" mass="48722">MRSKVMAMSMVGALTLSGIVAGSSAMAASAKAAGSTKSVTITMWYYNEPAYAINFLVKQFEKTHKGIIVKAESVSQADSYVKYTTAMASGSAPNVVMTSGYGHIMVWAADNLTQPLNKYIRAYHLHLPAYYTPIEDAMKHDGRIYGLPQEVDEPMLLYNKKLFAKAGLNPNDPPQTIAQLEKDVKKLTIIRGGKIVQAGLIPSQRWSNGLWTKYFGGEWFNDKTQTFTVDTPQNIAAFKALVTLYKMQGGYNEASAFVSAAKFGNPFFTGQEAMELGGEWVPGEIQAEAPHLDYGVAPVPVGPGHKPGSLTYVSPGNFYVLPRRITNQRASVEFLVWMDESYANNYLNSKAENLDPAISASSPTSSFYKDNPVLQPWLKELHNAGNHAPDVSVTPVYSYWENTRPTYEEEILTGKVTPAAGLAALQSNISQYQKQFDLTHPGW</sequence>
<dbReference type="GO" id="GO:0015768">
    <property type="term" value="P:maltose transport"/>
    <property type="evidence" value="ECO:0007669"/>
    <property type="project" value="TreeGrafter"/>
</dbReference>
<accession>A0A2T2WJA4</accession>
<protein>
    <recommendedName>
        <fullName evidence="7">ABC transporter substrate-binding protein</fullName>
    </recommendedName>
</protein>
<evidence type="ECO:0008006" key="7">
    <source>
        <dbReference type="Google" id="ProtNLM"/>
    </source>
</evidence>
<dbReference type="CDD" id="cd14748">
    <property type="entry name" value="PBP2_UgpB"/>
    <property type="match status" value="1"/>
</dbReference>
<evidence type="ECO:0000256" key="1">
    <source>
        <dbReference type="ARBA" id="ARBA00008520"/>
    </source>
</evidence>
<dbReference type="EMBL" id="PXYV01000019">
    <property type="protein sequence ID" value="PSR22324.1"/>
    <property type="molecule type" value="Genomic_DNA"/>
</dbReference>
<keyword evidence="3 4" id="KW-0732">Signal</keyword>